<comment type="similarity">
    <text evidence="1">Belongs to the ABC transporter superfamily.</text>
</comment>
<dbReference type="SMART" id="SM00382">
    <property type="entry name" value="AAA"/>
    <property type="match status" value="1"/>
</dbReference>
<evidence type="ECO:0000256" key="4">
    <source>
        <dbReference type="ARBA" id="ARBA00022840"/>
    </source>
</evidence>
<feature type="domain" description="ABC transporter" evidence="6">
    <location>
        <begin position="8"/>
        <end position="250"/>
    </location>
</feature>
<dbReference type="Gene3D" id="3.40.50.300">
    <property type="entry name" value="P-loop containing nucleotide triphosphate hydrolases"/>
    <property type="match status" value="1"/>
</dbReference>
<keyword evidence="8" id="KW-1185">Reference proteome</keyword>
<dbReference type="PANTHER" id="PTHR43335:SF2">
    <property type="entry name" value="ABC TRANSPORTER, ATP-BINDING PROTEIN"/>
    <property type="match status" value="1"/>
</dbReference>
<dbReference type="PROSITE" id="PS50893">
    <property type="entry name" value="ABC_TRANSPORTER_2"/>
    <property type="match status" value="1"/>
</dbReference>
<dbReference type="InterPro" id="IPR003439">
    <property type="entry name" value="ABC_transporter-like_ATP-bd"/>
</dbReference>
<accession>A0A6I4MIU8</accession>
<evidence type="ECO:0000313" key="7">
    <source>
        <dbReference type="EMBL" id="MWA03907.1"/>
    </source>
</evidence>
<evidence type="ECO:0000256" key="1">
    <source>
        <dbReference type="ARBA" id="ARBA00005417"/>
    </source>
</evidence>
<evidence type="ECO:0000256" key="5">
    <source>
        <dbReference type="SAM" id="MobiDB-lite"/>
    </source>
</evidence>
<dbReference type="PANTHER" id="PTHR43335">
    <property type="entry name" value="ABC TRANSPORTER, ATP-BINDING PROTEIN"/>
    <property type="match status" value="1"/>
</dbReference>
<dbReference type="InterPro" id="IPR003593">
    <property type="entry name" value="AAA+_ATPase"/>
</dbReference>
<dbReference type="EMBL" id="WBMS02000023">
    <property type="protein sequence ID" value="MWA03907.1"/>
    <property type="molecule type" value="Genomic_DNA"/>
</dbReference>
<dbReference type="InterPro" id="IPR027417">
    <property type="entry name" value="P-loop_NTPase"/>
</dbReference>
<dbReference type="AlphaFoldDB" id="A0A6I4MIU8"/>
<feature type="compositionally biased region" description="Pro residues" evidence="5">
    <location>
        <begin position="277"/>
        <end position="287"/>
    </location>
</feature>
<name>A0A6I4MIU8_9ACTN</name>
<sequence length="422" mass="43811">MIAEHSAIVARGMGVRRGGRWLLRPVTFGVTEGVVGFAGPPGVGKSTLLATFATLRRPNSGVLHILGHDIANTADLRAARARIGYLPARFDRAESMTAGEFVAYAAYYKRTSTAVARSIMKRLDLAEAAGTALSLLPPDVRLRAGLAAACVHGPDLLVLDDPFGDLRAAADPWPTGAAGPGGSAYSAAMAELVPVLRSLAPTVLVSADDTETLTGWCDRLLTLARGRLSEQPTHSAAARRGRSAADRRVPADRRVSEDRRVPGHRPDAARRPADEPAAPPATPPATPPAGAGLDTRAGRPADQSGTGGRLMGTDPRAGAGRPRADHRAAAATRGGATGEGAPRTEDASAHTPKRKRARGAAGRPRRSGPKRRPARLALPQVRLRPAVLRPAVLGPAAALRQVSLPVSRLRARRAAAGSGAGV</sequence>
<dbReference type="SUPFAM" id="SSF52540">
    <property type="entry name" value="P-loop containing nucleoside triphosphate hydrolases"/>
    <property type="match status" value="1"/>
</dbReference>
<feature type="compositionally biased region" description="Basic and acidic residues" evidence="5">
    <location>
        <begin position="243"/>
        <end position="274"/>
    </location>
</feature>
<protein>
    <submittedName>
        <fullName evidence="7">ATP-binding cassette domain-containing protein</fullName>
    </submittedName>
</protein>
<feature type="region of interest" description="Disordered" evidence="5">
    <location>
        <begin position="229"/>
        <end position="377"/>
    </location>
</feature>
<dbReference type="Proteomes" id="UP000462055">
    <property type="component" value="Unassembled WGS sequence"/>
</dbReference>
<reference evidence="7" key="1">
    <citation type="submission" date="2019-12" db="EMBL/GenBank/DDBJ databases">
        <title>Actinomadura physcomitrii sp. nov., a novel actinomycete isolated from moss [Physcomitrium sphaericum (Ludw) Fuernr].</title>
        <authorList>
            <person name="Zhuang X."/>
        </authorList>
    </citation>
    <scope>NUCLEOTIDE SEQUENCE [LARGE SCALE GENOMIC DNA]</scope>
    <source>
        <strain evidence="7">LD22</strain>
    </source>
</reference>
<feature type="compositionally biased region" description="Low complexity" evidence="5">
    <location>
        <begin position="312"/>
        <end position="321"/>
    </location>
</feature>
<keyword evidence="4 7" id="KW-0067">ATP-binding</keyword>
<evidence type="ECO:0000259" key="6">
    <source>
        <dbReference type="PROSITE" id="PS50893"/>
    </source>
</evidence>
<comment type="caution">
    <text evidence="7">The sequence shown here is derived from an EMBL/GenBank/DDBJ whole genome shotgun (WGS) entry which is preliminary data.</text>
</comment>
<gene>
    <name evidence="7" type="ORF">F8568_026690</name>
</gene>
<organism evidence="7 8">
    <name type="scientific">Actinomadura physcomitrii</name>
    <dbReference type="NCBI Taxonomy" id="2650748"/>
    <lineage>
        <taxon>Bacteria</taxon>
        <taxon>Bacillati</taxon>
        <taxon>Actinomycetota</taxon>
        <taxon>Actinomycetes</taxon>
        <taxon>Streptosporangiales</taxon>
        <taxon>Thermomonosporaceae</taxon>
        <taxon>Actinomadura</taxon>
    </lineage>
</organism>
<keyword evidence="3" id="KW-0547">Nucleotide-binding</keyword>
<dbReference type="GO" id="GO:0005524">
    <property type="term" value="F:ATP binding"/>
    <property type="evidence" value="ECO:0007669"/>
    <property type="project" value="UniProtKB-KW"/>
</dbReference>
<evidence type="ECO:0000256" key="2">
    <source>
        <dbReference type="ARBA" id="ARBA00022448"/>
    </source>
</evidence>
<keyword evidence="2" id="KW-0813">Transport</keyword>
<evidence type="ECO:0000313" key="8">
    <source>
        <dbReference type="Proteomes" id="UP000462055"/>
    </source>
</evidence>
<feature type="compositionally biased region" description="Basic residues" evidence="5">
    <location>
        <begin position="351"/>
        <end position="374"/>
    </location>
</feature>
<dbReference type="Pfam" id="PF00005">
    <property type="entry name" value="ABC_tran"/>
    <property type="match status" value="1"/>
</dbReference>
<proteinExistence type="inferred from homology"/>
<evidence type="ECO:0000256" key="3">
    <source>
        <dbReference type="ARBA" id="ARBA00022741"/>
    </source>
</evidence>
<dbReference type="GO" id="GO:0016887">
    <property type="term" value="F:ATP hydrolysis activity"/>
    <property type="evidence" value="ECO:0007669"/>
    <property type="project" value="InterPro"/>
</dbReference>